<dbReference type="PANTHER" id="PTHR30425:SF1">
    <property type="entry name" value="PHOSPHATE TRANSPORT SYSTEM PERMEASE PROTEIN PSTC"/>
    <property type="match status" value="1"/>
</dbReference>
<evidence type="ECO:0000256" key="4">
    <source>
        <dbReference type="ARBA" id="ARBA00022475"/>
    </source>
</evidence>
<proteinExistence type="inferred from homology"/>
<dbReference type="PATRIC" id="fig|1698271.3.peg.423"/>
<dbReference type="SUPFAM" id="SSF161098">
    <property type="entry name" value="MetI-like"/>
    <property type="match status" value="1"/>
</dbReference>
<comment type="subcellular location">
    <subcellularLocation>
        <location evidence="1 9">Cell membrane</location>
        <topology evidence="1 9">Multi-pass membrane protein</topology>
    </subcellularLocation>
</comment>
<evidence type="ECO:0000256" key="5">
    <source>
        <dbReference type="ARBA" id="ARBA00022592"/>
    </source>
</evidence>
<comment type="function">
    <text evidence="10">Part of the binding-protein-dependent transport system for phosphate; probably responsible for the translocation of the substrate across the membrane.</text>
</comment>
<comment type="similarity">
    <text evidence="2 10">Belongs to the binding-protein-dependent transport system permease family. CysTW subfamily.</text>
</comment>
<evidence type="ECO:0000256" key="10">
    <source>
        <dbReference type="RuleBase" id="RU363054"/>
    </source>
</evidence>
<evidence type="ECO:0000313" key="12">
    <source>
        <dbReference type="EMBL" id="KXB01350.1"/>
    </source>
</evidence>
<name>A0A133V4I2_9EURY</name>
<feature type="transmembrane region" description="Helical" evidence="9">
    <location>
        <begin position="259"/>
        <end position="281"/>
    </location>
</feature>
<evidence type="ECO:0000256" key="6">
    <source>
        <dbReference type="ARBA" id="ARBA00022692"/>
    </source>
</evidence>
<feature type="transmembrane region" description="Helical" evidence="9">
    <location>
        <begin position="12"/>
        <end position="40"/>
    </location>
</feature>
<dbReference type="EMBL" id="LHXV01000016">
    <property type="protein sequence ID" value="KXB01350.1"/>
    <property type="molecule type" value="Genomic_DNA"/>
</dbReference>
<keyword evidence="7 9" id="KW-1133">Transmembrane helix</keyword>
<keyword evidence="4 10" id="KW-1003">Cell membrane</keyword>
<evidence type="ECO:0000256" key="8">
    <source>
        <dbReference type="ARBA" id="ARBA00023136"/>
    </source>
</evidence>
<dbReference type="Proteomes" id="UP000070344">
    <property type="component" value="Unassembled WGS sequence"/>
</dbReference>
<keyword evidence="5 10" id="KW-0592">Phosphate transport</keyword>
<dbReference type="NCBIfam" id="TIGR02138">
    <property type="entry name" value="phosphate_pstC"/>
    <property type="match status" value="1"/>
</dbReference>
<evidence type="ECO:0000256" key="2">
    <source>
        <dbReference type="ARBA" id="ARBA00007069"/>
    </source>
</evidence>
<dbReference type="PROSITE" id="PS50928">
    <property type="entry name" value="ABC_TM1"/>
    <property type="match status" value="1"/>
</dbReference>
<keyword evidence="3 9" id="KW-0813">Transport</keyword>
<evidence type="ECO:0000256" key="3">
    <source>
        <dbReference type="ARBA" id="ARBA00022448"/>
    </source>
</evidence>
<dbReference type="GO" id="GO:0005886">
    <property type="term" value="C:plasma membrane"/>
    <property type="evidence" value="ECO:0007669"/>
    <property type="project" value="UniProtKB-SubCell"/>
</dbReference>
<sequence>MAEIKERLIEYFVEFNAISIIIVLVAIFLFIGFTGLKFFTNVNPLDFFLHVEWNPSAGEWGVINLLVGTLLVAVGALGFAVPLGIASAIFLSKIAGERVRGVLKPLIEMIAAIPSVVVGTFGFLFLVPLMAGLPGITSGLNVLTASILVGFMALPTIISISDDALSSVPKSYEEASYALGATKWETIKNVTVPGAKSGIVASLMLGFGRAVGETMVVLMVAGNVRAFPTSLLDPVRPMTANIAMEVGEVAKGSIHYQGLFAIGTLLFVITFGVNTLGDWIIHRGVGPE</sequence>
<dbReference type="InterPro" id="IPR035906">
    <property type="entry name" value="MetI-like_sf"/>
</dbReference>
<evidence type="ECO:0000313" key="13">
    <source>
        <dbReference type="Proteomes" id="UP000070344"/>
    </source>
</evidence>
<evidence type="ECO:0000256" key="7">
    <source>
        <dbReference type="ARBA" id="ARBA00022989"/>
    </source>
</evidence>
<evidence type="ECO:0000259" key="11">
    <source>
        <dbReference type="PROSITE" id="PS50928"/>
    </source>
</evidence>
<comment type="caution">
    <text evidence="10">Lacks conserved residue(s) required for the propagation of feature annotation.</text>
</comment>
<feature type="transmembrane region" description="Helical" evidence="9">
    <location>
        <begin position="60"/>
        <end position="85"/>
    </location>
</feature>
<accession>A0A133V4I2</accession>
<dbReference type="InterPro" id="IPR051124">
    <property type="entry name" value="Phosphate_Transport_Permease"/>
</dbReference>
<comment type="caution">
    <text evidence="12">The sequence shown here is derived from an EMBL/GenBank/DDBJ whole genome shotgun (WGS) entry which is preliminary data.</text>
</comment>
<dbReference type="InterPro" id="IPR011864">
    <property type="entry name" value="Phosphate_PstC"/>
</dbReference>
<keyword evidence="8 9" id="KW-0472">Membrane</keyword>
<evidence type="ECO:0000256" key="9">
    <source>
        <dbReference type="RuleBase" id="RU363032"/>
    </source>
</evidence>
<dbReference type="PANTHER" id="PTHR30425">
    <property type="entry name" value="PHOSPHATE TRANSPORT SYSTEM PERMEASE PROTEIN PST"/>
    <property type="match status" value="1"/>
</dbReference>
<keyword evidence="6 9" id="KW-0812">Transmembrane</keyword>
<feature type="transmembrane region" description="Helical" evidence="9">
    <location>
        <begin position="106"/>
        <end position="127"/>
    </location>
</feature>
<dbReference type="AlphaFoldDB" id="A0A133V4I2"/>
<dbReference type="GO" id="GO:0006817">
    <property type="term" value="P:phosphate ion transport"/>
    <property type="evidence" value="ECO:0007669"/>
    <property type="project" value="UniProtKB-KW"/>
</dbReference>
<feature type="transmembrane region" description="Helical" evidence="9">
    <location>
        <begin position="139"/>
        <end position="160"/>
    </location>
</feature>
<dbReference type="Pfam" id="PF00528">
    <property type="entry name" value="BPD_transp_1"/>
    <property type="match status" value="1"/>
</dbReference>
<gene>
    <name evidence="12" type="ORF">AKJ41_01855</name>
</gene>
<organism evidence="12 13">
    <name type="scientific">candidate division MSBL1 archaeon SCGC-AAA259O05</name>
    <dbReference type="NCBI Taxonomy" id="1698271"/>
    <lineage>
        <taxon>Archaea</taxon>
        <taxon>Methanobacteriati</taxon>
        <taxon>Methanobacteriota</taxon>
        <taxon>candidate division MSBL1</taxon>
    </lineage>
</organism>
<feature type="domain" description="ABC transmembrane type-1" evidence="11">
    <location>
        <begin position="66"/>
        <end position="277"/>
    </location>
</feature>
<dbReference type="Gene3D" id="1.10.3720.10">
    <property type="entry name" value="MetI-like"/>
    <property type="match status" value="1"/>
</dbReference>
<reference evidence="12 13" key="1">
    <citation type="journal article" date="2016" name="Sci. Rep.">
        <title>Metabolic traits of an uncultured archaeal lineage -MSBL1- from brine pools of the Red Sea.</title>
        <authorList>
            <person name="Mwirichia R."/>
            <person name="Alam I."/>
            <person name="Rashid M."/>
            <person name="Vinu M."/>
            <person name="Ba-Alawi W."/>
            <person name="Anthony Kamau A."/>
            <person name="Kamanda Ngugi D."/>
            <person name="Goker M."/>
            <person name="Klenk H.P."/>
            <person name="Bajic V."/>
            <person name="Stingl U."/>
        </authorList>
    </citation>
    <scope>NUCLEOTIDE SEQUENCE [LARGE SCALE GENOMIC DNA]</scope>
    <source>
        <strain evidence="12">SCGC-AAA259O05</strain>
    </source>
</reference>
<dbReference type="InterPro" id="IPR000515">
    <property type="entry name" value="MetI-like"/>
</dbReference>
<keyword evidence="13" id="KW-1185">Reference proteome</keyword>
<dbReference type="GO" id="GO:0005315">
    <property type="term" value="F:phosphate transmembrane transporter activity"/>
    <property type="evidence" value="ECO:0007669"/>
    <property type="project" value="InterPro"/>
</dbReference>
<dbReference type="CDD" id="cd06261">
    <property type="entry name" value="TM_PBP2"/>
    <property type="match status" value="1"/>
</dbReference>
<evidence type="ECO:0000256" key="1">
    <source>
        <dbReference type="ARBA" id="ARBA00004651"/>
    </source>
</evidence>
<protein>
    <recommendedName>
        <fullName evidence="10">Phosphate transport system permease protein</fullName>
    </recommendedName>
</protein>